<feature type="domain" description="RCK N-terminal" evidence="14">
    <location>
        <begin position="729"/>
        <end position="846"/>
    </location>
</feature>
<keyword evidence="4 12" id="KW-0812">Transmembrane</keyword>
<feature type="compositionally biased region" description="Basic and acidic residues" evidence="11">
    <location>
        <begin position="145"/>
        <end position="158"/>
    </location>
</feature>
<dbReference type="InterPro" id="IPR003929">
    <property type="entry name" value="K_chnl_BK_asu"/>
</dbReference>
<dbReference type="InterPro" id="IPR047871">
    <property type="entry name" value="K_chnl_Slo-like"/>
</dbReference>
<evidence type="ECO:0000256" key="3">
    <source>
        <dbReference type="ARBA" id="ARBA00022538"/>
    </source>
</evidence>
<evidence type="ECO:0000256" key="11">
    <source>
        <dbReference type="SAM" id="MobiDB-lite"/>
    </source>
</evidence>
<evidence type="ECO:0000259" key="13">
    <source>
        <dbReference type="Pfam" id="PF03493"/>
    </source>
</evidence>
<feature type="transmembrane region" description="Helical" evidence="12">
    <location>
        <begin position="684"/>
        <end position="704"/>
    </location>
</feature>
<dbReference type="PANTHER" id="PTHR10027">
    <property type="entry name" value="CALCIUM-ACTIVATED POTASSIUM CHANNEL ALPHA CHAIN"/>
    <property type="match status" value="1"/>
</dbReference>
<protein>
    <recommendedName>
        <fullName evidence="17">Calcium-activated potassium channel BK alpha subunit domain-containing protein</fullName>
    </recommendedName>
</protein>
<dbReference type="Pfam" id="PF03493">
    <property type="entry name" value="BK_channel_a"/>
    <property type="match status" value="1"/>
</dbReference>
<feature type="region of interest" description="Disordered" evidence="11">
    <location>
        <begin position="1"/>
        <end position="21"/>
    </location>
</feature>
<keyword evidence="9 12" id="KW-0472">Membrane</keyword>
<comment type="caution">
    <text evidence="15">The sequence shown here is derived from an EMBL/GenBank/DDBJ whole genome shotgun (WGS) entry which is preliminary data.</text>
</comment>
<evidence type="ECO:0000256" key="7">
    <source>
        <dbReference type="ARBA" id="ARBA00022989"/>
    </source>
</evidence>
<evidence type="ECO:0000256" key="4">
    <source>
        <dbReference type="ARBA" id="ARBA00022692"/>
    </source>
</evidence>
<evidence type="ECO:0000256" key="9">
    <source>
        <dbReference type="ARBA" id="ARBA00023136"/>
    </source>
</evidence>
<keyword evidence="5" id="KW-0631">Potassium channel</keyword>
<feature type="compositionally biased region" description="Polar residues" evidence="11">
    <location>
        <begin position="1040"/>
        <end position="1054"/>
    </location>
</feature>
<dbReference type="PANTHER" id="PTHR10027:SF10">
    <property type="entry name" value="SLOWPOKE 2, ISOFORM D"/>
    <property type="match status" value="1"/>
</dbReference>
<evidence type="ECO:0000313" key="15">
    <source>
        <dbReference type="EMBL" id="KAG6964082.1"/>
    </source>
</evidence>
<feature type="compositionally biased region" description="Basic residues" evidence="11">
    <location>
        <begin position="179"/>
        <end position="188"/>
    </location>
</feature>
<name>A0A8J5MGB8_9STRA</name>
<feature type="compositionally biased region" description="Low complexity" evidence="11">
    <location>
        <begin position="466"/>
        <end position="481"/>
    </location>
</feature>
<proteinExistence type="predicted"/>
<sequence>MVEPMGAGKRPVLTTRRSSQGEIAMSLEMRPPRELLEKIGIKGKEIVKIIKDRDWEIVEPHGLQQQKLYYLPGSKERGDKAEQNVDFFVGEGELYAYILNQGGLRYLLPDDSDVSDVEPTQPSKVEEEAEESRSVESSTEESDSFSEHSPTETTGEQRKWKRRKKLSTARSKSVEKTPPAKRRRKLSKKSSSVDGSTADEEDRIRVEPRVKLEQATYGGIGQQTEFSEYESSWKARGWRAQLLQDMDVHLLRSVAVVDRRHRALEVSNEGQKKAGRPTEGVGPHVQDATEILQELDGLMHSVRASQDDLSSMIESIIAKAERLTIHDRIDPVGRIGIPGFISTGPGSLVLVRDIERYLLLFVAAVRRYQRARKSFCANEPTSGSSRVVRRTDLRALQLSIEESKTELQELATIITAEASKAWLEYAQDSTTGTSQSASPSTSQGTSQGITSSQSSSGTTDCDGNTDQDQASSQQSASSPQSLEGAMPERQSLRREKSASYGAILPVKRTLQHLTSPQHHNLHAVNFEAESGDLSSTAKILSDSHGSRSRDRLSRYLDHSSFGVGLDVCLVLVSIVFASSYIANTYVNSNDMPFSLWVTDIVCAALFAADFLFRGVYLSSRRRDYMVSFPGLVTLAVVLPVLPTSFFLQYHTLWYGISDWRFVYPLRFFMCYVEAKASPPADNPLAKVCVGALVLVLILVVPYQVSQILALGSSFSPYELASHTPSPTIKHIILCGDLTPSRIDHFFREVFHDDHDLVDINVVVLSEEEPATSLIALLMDPFFEKRASFIQGSLLDVDDSQRAACASADAIFILARRVAGESPASSDHRALMRLLAARREAPKARVFAQLHLSANRGLVADLGASNVLCFSEVMHSLLGQNCVCPGFSTFMYSLTSTSSYVTSGDYDDPPEADASWEDRYLHGSSHEVYSVELPPASVVYGKTFSEVASLSYAQCSGVIVFAITTAQSSQGNGGKLLLNPGDSYTCIGAETVFVIAQDRREANAVTGMQPSHTMPEAWTSQRRGSKSRHLSRGGSARVKLASTTGSSTGNDTPSSLGDYDVSPHRRQSRFVNWKTEASSSASSFSQDNRSTWKLEEDDDPLTVKTSGLSLSPTHELDTFSPESAVVQDVASLHLETGHIMVCVLSPSSFPHHLEYLIGPLRVRALRQHRPVVIVTATLPEVDDYEHFQRFVGVNFVVGDPFRHSTLRRAGIHHAFRIVLMGAEGEVADAGTSELLQDAACIALHKTIVTLIGPTRAPRIITELVNRANVHFVAQNLTASGWFPLSECDSAAASTSSLELARNFAVSPAFAAGLTYSTSLCDSLLINQFFNARIKNILREFIFASWTDGGVGTLPSSPAGDFGEAVASPTLSTASAMDVQRSSLFAVEVPLDFVGRTFEFVFHYLLSSDGILVIGLYRCRPDVLLHSSAVHSLMEGQWTKTASRARIEVPESERSVPFGYVYVNPQPHEVLTGNDLLYVLSDIQPCWADPEE</sequence>
<evidence type="ECO:0000259" key="14">
    <source>
        <dbReference type="Pfam" id="PF22614"/>
    </source>
</evidence>
<feature type="region of interest" description="Disordered" evidence="11">
    <location>
        <begin position="430"/>
        <end position="497"/>
    </location>
</feature>
<feature type="domain" description="Calcium-activated potassium channel BK alpha subunit" evidence="13">
    <location>
        <begin position="865"/>
        <end position="962"/>
    </location>
</feature>
<evidence type="ECO:0000256" key="12">
    <source>
        <dbReference type="SAM" id="Phobius"/>
    </source>
</evidence>
<feature type="region of interest" description="Disordered" evidence="11">
    <location>
        <begin position="1003"/>
        <end position="1061"/>
    </location>
</feature>
<feature type="region of interest" description="Disordered" evidence="11">
    <location>
        <begin position="110"/>
        <end position="207"/>
    </location>
</feature>
<comment type="subcellular location">
    <subcellularLocation>
        <location evidence="1">Membrane</location>
        <topology evidence="1">Multi-pass membrane protein</topology>
    </subcellularLocation>
</comment>
<keyword evidence="7 12" id="KW-1133">Transmembrane helix</keyword>
<dbReference type="Pfam" id="PF22614">
    <property type="entry name" value="Slo-like_RCK"/>
    <property type="match status" value="2"/>
</dbReference>
<evidence type="ECO:0000256" key="1">
    <source>
        <dbReference type="ARBA" id="ARBA00004141"/>
    </source>
</evidence>
<dbReference type="InterPro" id="IPR003148">
    <property type="entry name" value="RCK_N"/>
</dbReference>
<keyword evidence="16" id="KW-1185">Reference proteome</keyword>
<keyword evidence="10" id="KW-0407">Ion channel</keyword>
<reference evidence="15" key="1">
    <citation type="submission" date="2021-01" db="EMBL/GenBank/DDBJ databases">
        <title>Phytophthora aleatoria, a newly-described species from Pinus radiata is distinct from Phytophthora cactorum isolates based on comparative genomics.</title>
        <authorList>
            <person name="Mcdougal R."/>
            <person name="Panda P."/>
            <person name="Williams N."/>
            <person name="Studholme D.J."/>
        </authorList>
    </citation>
    <scope>NUCLEOTIDE SEQUENCE</scope>
    <source>
        <strain evidence="15">NZFS 4037</strain>
    </source>
</reference>
<organism evidence="15 16">
    <name type="scientific">Phytophthora aleatoria</name>
    <dbReference type="NCBI Taxonomy" id="2496075"/>
    <lineage>
        <taxon>Eukaryota</taxon>
        <taxon>Sar</taxon>
        <taxon>Stramenopiles</taxon>
        <taxon>Oomycota</taxon>
        <taxon>Peronosporomycetes</taxon>
        <taxon>Peronosporales</taxon>
        <taxon>Peronosporaceae</taxon>
        <taxon>Phytophthora</taxon>
    </lineage>
</organism>
<evidence type="ECO:0000256" key="8">
    <source>
        <dbReference type="ARBA" id="ARBA00023065"/>
    </source>
</evidence>
<keyword evidence="2" id="KW-0813">Transport</keyword>
<keyword evidence="6" id="KW-0630">Potassium</keyword>
<feature type="compositionally biased region" description="Low complexity" evidence="11">
    <location>
        <begin position="430"/>
        <end position="459"/>
    </location>
</feature>
<evidence type="ECO:0000256" key="6">
    <source>
        <dbReference type="ARBA" id="ARBA00022958"/>
    </source>
</evidence>
<evidence type="ECO:0000256" key="10">
    <source>
        <dbReference type="ARBA" id="ARBA00023303"/>
    </source>
</evidence>
<dbReference type="Proteomes" id="UP000709295">
    <property type="component" value="Unassembled WGS sequence"/>
</dbReference>
<dbReference type="GO" id="GO:0016020">
    <property type="term" value="C:membrane"/>
    <property type="evidence" value="ECO:0007669"/>
    <property type="project" value="UniProtKB-SubCell"/>
</dbReference>
<feature type="transmembrane region" description="Helical" evidence="12">
    <location>
        <begin position="593"/>
        <end position="612"/>
    </location>
</feature>
<dbReference type="GO" id="GO:0005267">
    <property type="term" value="F:potassium channel activity"/>
    <property type="evidence" value="ECO:0007669"/>
    <property type="project" value="UniProtKB-KW"/>
</dbReference>
<evidence type="ECO:0000256" key="5">
    <source>
        <dbReference type="ARBA" id="ARBA00022826"/>
    </source>
</evidence>
<keyword evidence="3" id="KW-0633">Potassium transport</keyword>
<accession>A0A8J5MGB8</accession>
<feature type="transmembrane region" description="Helical" evidence="12">
    <location>
        <begin position="561"/>
        <end position="581"/>
    </location>
</feature>
<keyword evidence="8" id="KW-0406">Ion transport</keyword>
<dbReference type="EMBL" id="JAENGY010000393">
    <property type="protein sequence ID" value="KAG6964082.1"/>
    <property type="molecule type" value="Genomic_DNA"/>
</dbReference>
<evidence type="ECO:0008006" key="17">
    <source>
        <dbReference type="Google" id="ProtNLM"/>
    </source>
</evidence>
<gene>
    <name evidence="15" type="ORF">JG688_00007860</name>
</gene>
<feature type="transmembrane region" description="Helical" evidence="12">
    <location>
        <begin position="624"/>
        <end position="646"/>
    </location>
</feature>
<evidence type="ECO:0000256" key="2">
    <source>
        <dbReference type="ARBA" id="ARBA00022448"/>
    </source>
</evidence>
<feature type="compositionally biased region" description="Polar residues" evidence="11">
    <location>
        <begin position="1005"/>
        <end position="1021"/>
    </location>
</feature>
<evidence type="ECO:0000313" key="16">
    <source>
        <dbReference type="Proteomes" id="UP000709295"/>
    </source>
</evidence>
<feature type="domain" description="RCK N-terminal" evidence="14">
    <location>
        <begin position="1135"/>
        <end position="1249"/>
    </location>
</feature>